<accession>A0A1H2VLZ9</accession>
<feature type="compositionally biased region" description="Basic and acidic residues" evidence="2">
    <location>
        <begin position="417"/>
        <end position="430"/>
    </location>
</feature>
<keyword evidence="6" id="KW-1185">Reference proteome</keyword>
<feature type="region of interest" description="Disordered" evidence="2">
    <location>
        <begin position="274"/>
        <end position="299"/>
    </location>
</feature>
<keyword evidence="5" id="KW-0547">Nucleotide-binding</keyword>
<dbReference type="AlphaFoldDB" id="A0A1H2VLZ9"/>
<feature type="region of interest" description="Disordered" evidence="2">
    <location>
        <begin position="392"/>
        <end position="467"/>
    </location>
</feature>
<gene>
    <name evidence="5" type="ORF">SAMN05421781_2153</name>
</gene>
<feature type="compositionally biased region" description="Polar residues" evidence="2">
    <location>
        <begin position="403"/>
        <end position="412"/>
    </location>
</feature>
<dbReference type="InterPro" id="IPR058660">
    <property type="entry name" value="WHD_DnaB"/>
</dbReference>
<feature type="domain" description="DnaB/C C-terminal" evidence="3">
    <location>
        <begin position="326"/>
        <end position="388"/>
    </location>
</feature>
<dbReference type="STRING" id="1122204.SAMN05421781_2153"/>
<dbReference type="Proteomes" id="UP000199488">
    <property type="component" value="Unassembled WGS sequence"/>
</dbReference>
<proteinExistence type="inferred from homology"/>
<keyword evidence="5" id="KW-0067">ATP-binding</keyword>
<name>A0A1H2VLZ9_9BACI</name>
<evidence type="ECO:0000256" key="2">
    <source>
        <dbReference type="SAM" id="MobiDB-lite"/>
    </source>
</evidence>
<dbReference type="RefSeq" id="WP_091614814.1">
    <property type="nucleotide sequence ID" value="NZ_FNNC01000004.1"/>
</dbReference>
<organism evidence="5 6">
    <name type="scientific">Marinococcus luteus</name>
    <dbReference type="NCBI Taxonomy" id="1122204"/>
    <lineage>
        <taxon>Bacteria</taxon>
        <taxon>Bacillati</taxon>
        <taxon>Bacillota</taxon>
        <taxon>Bacilli</taxon>
        <taxon>Bacillales</taxon>
        <taxon>Bacillaceae</taxon>
        <taxon>Marinococcus</taxon>
    </lineage>
</organism>
<dbReference type="EMBL" id="FNNC01000004">
    <property type="protein sequence ID" value="SDW69308.1"/>
    <property type="molecule type" value="Genomic_DNA"/>
</dbReference>
<evidence type="ECO:0000256" key="1">
    <source>
        <dbReference type="ARBA" id="ARBA00093462"/>
    </source>
</evidence>
<feature type="compositionally biased region" description="Basic and acidic residues" evidence="2">
    <location>
        <begin position="439"/>
        <end position="467"/>
    </location>
</feature>
<feature type="domain" description="Replicative helicase loading/DNA remodeling protein DnaB N-terminal winged helix" evidence="4">
    <location>
        <begin position="8"/>
        <end position="268"/>
    </location>
</feature>
<keyword evidence="5" id="KW-0347">Helicase</keyword>
<evidence type="ECO:0000313" key="5">
    <source>
        <dbReference type="EMBL" id="SDW69308.1"/>
    </source>
</evidence>
<evidence type="ECO:0000259" key="4">
    <source>
        <dbReference type="Pfam" id="PF25888"/>
    </source>
</evidence>
<feature type="compositionally biased region" description="Basic and acidic residues" evidence="2">
    <location>
        <begin position="392"/>
        <end position="402"/>
    </location>
</feature>
<sequence length="467" mass="53584">MSLHWMEVKPVDGYYVRTSKEFSESTDKTMSMLYQPLVGSKAIALYQTLQNKLEKDCYESSEATHHELMAFLQMPLNEIYAARRLLEGIGLLRVYELETQSQDKTFVYDIQPPMSPRAFFQDDVLSVFLYNRLGKSKYIQLRQRFGISAVPGAAEEITASFNEVFASLHASEMASEPPPADEGTEFIGGSEPSRLQLEENGFDMELLKASLPSFLDASRLLTPSLQQTVRRLAFVYQLSPIDMGKVIQESLSADDEVNIEELRKKAKNHYRMEHGAAPPALGNRTERQEPVPAQERPVSEQEQMKQFYEQTSPVTFLRSVAGGATVPESDIHLVEELLFSYRLSPGVVNVLTDYVMQKNNMKLSKALVYKIAGQWTRKKVHTVEDAMKLAKEEHKQAQERTAPKNNYTNKRSQGYVRNDKLPKWMEKEEQTENTPAEGESSKRDEQLSKERERFEEMLKERRERANR</sequence>
<evidence type="ECO:0000259" key="3">
    <source>
        <dbReference type="Pfam" id="PF07261"/>
    </source>
</evidence>
<reference evidence="5 6" key="1">
    <citation type="submission" date="2016-10" db="EMBL/GenBank/DDBJ databases">
        <authorList>
            <person name="de Groot N.N."/>
        </authorList>
    </citation>
    <scope>NUCLEOTIDE SEQUENCE [LARGE SCALE GENOMIC DNA]</scope>
    <source>
        <strain evidence="5 6">DSM 23126</strain>
    </source>
</reference>
<evidence type="ECO:0000313" key="6">
    <source>
        <dbReference type="Proteomes" id="UP000199488"/>
    </source>
</evidence>
<dbReference type="OrthoDB" id="2082007at2"/>
<dbReference type="InterPro" id="IPR006343">
    <property type="entry name" value="DnaB/C_C"/>
</dbReference>
<dbReference type="GO" id="GO:0004386">
    <property type="term" value="F:helicase activity"/>
    <property type="evidence" value="ECO:0007669"/>
    <property type="project" value="UniProtKB-KW"/>
</dbReference>
<keyword evidence="5" id="KW-0378">Hydrolase</keyword>
<comment type="similarity">
    <text evidence="1">Belongs to the DnaB/DnaD family.</text>
</comment>
<dbReference type="Pfam" id="PF25888">
    <property type="entry name" value="WHD_DnaB"/>
    <property type="match status" value="1"/>
</dbReference>
<protein>
    <submittedName>
        <fullName evidence="5">Replicative DNA helicase loader DnaB</fullName>
    </submittedName>
</protein>
<dbReference type="Pfam" id="PF07261">
    <property type="entry name" value="DnaB_2"/>
    <property type="match status" value="1"/>
</dbReference>